<keyword evidence="7 16" id="KW-0812">Transmembrane</keyword>
<evidence type="ECO:0000256" key="8">
    <source>
        <dbReference type="ARBA" id="ARBA00022967"/>
    </source>
</evidence>
<evidence type="ECO:0000256" key="4">
    <source>
        <dbReference type="ARBA" id="ARBA00021095"/>
    </source>
</evidence>
<keyword evidence="13 16" id="KW-0472">Membrane</keyword>
<geneLocation type="mitochondrion" evidence="17"/>
<comment type="similarity">
    <text evidence="2">Belongs to the complex I subunit 6 family.</text>
</comment>
<dbReference type="EMBL" id="MT862380">
    <property type="protein sequence ID" value="QNV11605.1"/>
    <property type="molecule type" value="Genomic_DNA"/>
</dbReference>
<evidence type="ECO:0000256" key="2">
    <source>
        <dbReference type="ARBA" id="ARBA00005698"/>
    </source>
</evidence>
<evidence type="ECO:0000256" key="6">
    <source>
        <dbReference type="ARBA" id="ARBA00022660"/>
    </source>
</evidence>
<evidence type="ECO:0000256" key="7">
    <source>
        <dbReference type="ARBA" id="ARBA00022692"/>
    </source>
</evidence>
<evidence type="ECO:0000256" key="1">
    <source>
        <dbReference type="ARBA" id="ARBA00004225"/>
    </source>
</evidence>
<dbReference type="PANTHER" id="PTHR11435">
    <property type="entry name" value="NADH UBIQUINONE OXIDOREDUCTASE SUBUNIT ND6"/>
    <property type="match status" value="1"/>
</dbReference>
<evidence type="ECO:0000256" key="14">
    <source>
        <dbReference type="ARBA" id="ARBA00031019"/>
    </source>
</evidence>
<feature type="transmembrane region" description="Helical" evidence="16">
    <location>
        <begin position="12"/>
        <end position="35"/>
    </location>
</feature>
<comment type="subcellular location">
    <subcellularLocation>
        <location evidence="1">Mitochondrion membrane</location>
        <topology evidence="1">Multi-pass membrane protein</topology>
    </subcellularLocation>
</comment>
<evidence type="ECO:0000256" key="11">
    <source>
        <dbReference type="ARBA" id="ARBA00023027"/>
    </source>
</evidence>
<feature type="transmembrane region" description="Helical" evidence="16">
    <location>
        <begin position="121"/>
        <end position="141"/>
    </location>
</feature>
<evidence type="ECO:0000256" key="12">
    <source>
        <dbReference type="ARBA" id="ARBA00023128"/>
    </source>
</evidence>
<comment type="catalytic activity">
    <reaction evidence="15">
        <text>a ubiquinone + NADH + 5 H(+)(in) = a ubiquinol + NAD(+) + 4 H(+)(out)</text>
        <dbReference type="Rhea" id="RHEA:29091"/>
        <dbReference type="Rhea" id="RHEA-COMP:9565"/>
        <dbReference type="Rhea" id="RHEA-COMP:9566"/>
        <dbReference type="ChEBI" id="CHEBI:15378"/>
        <dbReference type="ChEBI" id="CHEBI:16389"/>
        <dbReference type="ChEBI" id="CHEBI:17976"/>
        <dbReference type="ChEBI" id="CHEBI:57540"/>
        <dbReference type="ChEBI" id="CHEBI:57945"/>
        <dbReference type="EC" id="7.1.1.2"/>
    </reaction>
</comment>
<evidence type="ECO:0000256" key="16">
    <source>
        <dbReference type="SAM" id="Phobius"/>
    </source>
</evidence>
<dbReference type="PANTHER" id="PTHR11435:SF1">
    <property type="entry name" value="NADH-UBIQUINONE OXIDOREDUCTASE CHAIN 6"/>
    <property type="match status" value="1"/>
</dbReference>
<evidence type="ECO:0000313" key="17">
    <source>
        <dbReference type="EMBL" id="QNV11605.1"/>
    </source>
</evidence>
<keyword evidence="12 17" id="KW-0496">Mitochondrion</keyword>
<dbReference type="EC" id="7.1.1.2" evidence="3"/>
<keyword evidence="6" id="KW-0679">Respiratory chain</keyword>
<dbReference type="AlphaFoldDB" id="A0A7L7S0H4"/>
<evidence type="ECO:0000256" key="13">
    <source>
        <dbReference type="ARBA" id="ARBA00023136"/>
    </source>
</evidence>
<organism evidence="17">
    <name type="scientific">Neomikiella lychnidis</name>
    <dbReference type="NCBI Taxonomy" id="2719079"/>
    <lineage>
        <taxon>Eukaryota</taxon>
        <taxon>Metazoa</taxon>
        <taxon>Ecdysozoa</taxon>
        <taxon>Arthropoda</taxon>
        <taxon>Hexapoda</taxon>
        <taxon>Insecta</taxon>
        <taxon>Pterygota</taxon>
        <taxon>Neoptera</taxon>
        <taxon>Endopterygota</taxon>
        <taxon>Diptera</taxon>
        <taxon>Nematocera</taxon>
        <taxon>Sciaroidea</taxon>
        <taxon>Cecidomyiidae</taxon>
        <taxon>Neomikiella</taxon>
    </lineage>
</organism>
<dbReference type="GO" id="GO:0031966">
    <property type="term" value="C:mitochondrial membrane"/>
    <property type="evidence" value="ECO:0007669"/>
    <property type="project" value="UniProtKB-SubCell"/>
</dbReference>
<dbReference type="InterPro" id="IPR050269">
    <property type="entry name" value="ComplexI_Subunit6"/>
</dbReference>
<protein>
    <recommendedName>
        <fullName evidence="4">NADH-ubiquinone oxidoreductase chain 6</fullName>
        <ecNumber evidence="3">7.1.1.2</ecNumber>
    </recommendedName>
    <alternativeName>
        <fullName evidence="14">NADH dehydrogenase subunit 6</fullName>
    </alternativeName>
</protein>
<sequence length="155" mass="18305">MLIMMINFMFLNSINPMMMGLMLIIQTTIMSLMMGKMNMTFWMSFIIFLVFIGGMLILFTYVILLINNNYYKTYNPTYLFISLLSIIINLKYNNNNETITYNNNNMCNNENSMNLMKLYNIPNSVINLMLVSYLFIMMIIISKITNLKIGPFYKF</sequence>
<name>A0A7L7S0H4_9DIPT</name>
<keyword evidence="11" id="KW-0520">NAD</keyword>
<keyword evidence="9" id="KW-0249">Electron transport</keyword>
<evidence type="ECO:0000256" key="5">
    <source>
        <dbReference type="ARBA" id="ARBA00022448"/>
    </source>
</evidence>
<keyword evidence="8" id="KW-1278">Translocase</keyword>
<evidence type="ECO:0000256" key="3">
    <source>
        <dbReference type="ARBA" id="ARBA00012944"/>
    </source>
</evidence>
<evidence type="ECO:0000256" key="9">
    <source>
        <dbReference type="ARBA" id="ARBA00022982"/>
    </source>
</evidence>
<gene>
    <name evidence="17" type="primary">ND6</name>
</gene>
<evidence type="ECO:0000256" key="15">
    <source>
        <dbReference type="ARBA" id="ARBA00049551"/>
    </source>
</evidence>
<proteinExistence type="inferred from homology"/>
<keyword evidence="10 16" id="KW-1133">Transmembrane helix</keyword>
<keyword evidence="5" id="KW-0813">Transport</keyword>
<dbReference type="GO" id="GO:0008137">
    <property type="term" value="F:NADH dehydrogenase (ubiquinone) activity"/>
    <property type="evidence" value="ECO:0007669"/>
    <property type="project" value="UniProtKB-UniRule"/>
</dbReference>
<feature type="transmembrane region" description="Helical" evidence="16">
    <location>
        <begin position="41"/>
        <end position="64"/>
    </location>
</feature>
<evidence type="ECO:0000256" key="10">
    <source>
        <dbReference type="ARBA" id="ARBA00022989"/>
    </source>
</evidence>
<accession>A0A7L7S0H4</accession>
<reference evidence="17" key="1">
    <citation type="submission" date="2020-08" db="EMBL/GenBank/DDBJ databases">
        <title>DNAmark Project.</title>
        <authorList>
            <person name="Leerhoei F."/>
        </authorList>
    </citation>
    <scope>NUCLEOTIDE SEQUENCE</scope>
    <source>
        <strain evidence="17">DM257</strain>
    </source>
</reference>